<dbReference type="EMBL" id="CP073249">
    <property type="protein sequence ID" value="QUF02104.1"/>
    <property type="molecule type" value="Genomic_DNA"/>
</dbReference>
<protein>
    <submittedName>
        <fullName evidence="8">Glucose 1-dehydrogenase</fullName>
    </submittedName>
</protein>
<dbReference type="InterPro" id="IPR036291">
    <property type="entry name" value="NAD(P)-bd_dom_sf"/>
</dbReference>
<organism evidence="8 9">
    <name type="scientific">Actinosynnema pretiosum subsp. pretiosum</name>
    <dbReference type="NCBI Taxonomy" id="103721"/>
    <lineage>
        <taxon>Bacteria</taxon>
        <taxon>Bacillati</taxon>
        <taxon>Actinomycetota</taxon>
        <taxon>Actinomycetes</taxon>
        <taxon>Pseudonocardiales</taxon>
        <taxon>Pseudonocardiaceae</taxon>
        <taxon>Actinosynnema</taxon>
    </lineage>
</organism>
<comment type="cofactor">
    <cofactor evidence="1">
        <name>Zn(2+)</name>
        <dbReference type="ChEBI" id="CHEBI:29105"/>
    </cofactor>
</comment>
<evidence type="ECO:0000256" key="5">
    <source>
        <dbReference type="ARBA" id="ARBA00023002"/>
    </source>
</evidence>
<reference evidence="8" key="1">
    <citation type="submission" date="2021-04" db="EMBL/GenBank/DDBJ databases">
        <title>Genomic sequence of Actinosynnema pretiosum subsp. pretiosum ATCC 31280 (C-14919).</title>
        <authorList>
            <person name="Bai L."/>
            <person name="Wang X."/>
            <person name="Xiao Y."/>
        </authorList>
    </citation>
    <scope>NUCLEOTIDE SEQUENCE</scope>
    <source>
        <strain evidence="8">ATCC 31280</strain>
    </source>
</reference>
<dbReference type="InterPro" id="IPR031640">
    <property type="entry name" value="Glu_dehyd_C"/>
</dbReference>
<evidence type="ECO:0000256" key="2">
    <source>
        <dbReference type="ARBA" id="ARBA00008072"/>
    </source>
</evidence>
<evidence type="ECO:0000259" key="7">
    <source>
        <dbReference type="Pfam" id="PF16912"/>
    </source>
</evidence>
<evidence type="ECO:0000256" key="4">
    <source>
        <dbReference type="ARBA" id="ARBA00022833"/>
    </source>
</evidence>
<dbReference type="InterPro" id="IPR011032">
    <property type="entry name" value="GroES-like_sf"/>
</dbReference>
<name>A0AA45R1V4_9PSEU</name>
<proteinExistence type="inferred from homology"/>
<feature type="domain" description="Glucose dehydrogenase C-terminal" evidence="7">
    <location>
        <begin position="148"/>
        <end position="342"/>
    </location>
</feature>
<dbReference type="PANTHER" id="PTHR43350:SF19">
    <property type="entry name" value="D-GULOSIDE 3-DEHYDROGENASE"/>
    <property type="match status" value="1"/>
</dbReference>
<dbReference type="PANTHER" id="PTHR43350">
    <property type="entry name" value="NAD-DEPENDENT ALCOHOL DEHYDROGENASE"/>
    <property type="match status" value="1"/>
</dbReference>
<dbReference type="AlphaFoldDB" id="A0AA45R1V4"/>
<feature type="domain" description="Alcohol dehydrogenase-like N-terminal" evidence="6">
    <location>
        <begin position="30"/>
        <end position="142"/>
    </location>
</feature>
<keyword evidence="4" id="KW-0862">Zinc</keyword>
<dbReference type="Gene3D" id="3.40.50.720">
    <property type="entry name" value="NAD(P)-binding Rossmann-like Domain"/>
    <property type="match status" value="1"/>
</dbReference>
<evidence type="ECO:0000256" key="1">
    <source>
        <dbReference type="ARBA" id="ARBA00001947"/>
    </source>
</evidence>
<evidence type="ECO:0000256" key="3">
    <source>
        <dbReference type="ARBA" id="ARBA00022723"/>
    </source>
</evidence>
<keyword evidence="5" id="KW-0560">Oxidoreductase</keyword>
<dbReference type="SUPFAM" id="SSF50129">
    <property type="entry name" value="GroES-like"/>
    <property type="match status" value="1"/>
</dbReference>
<dbReference type="SUPFAM" id="SSF51735">
    <property type="entry name" value="NAD(P)-binding Rossmann-fold domains"/>
    <property type="match status" value="1"/>
</dbReference>
<dbReference type="GO" id="GO:0046872">
    <property type="term" value="F:metal ion binding"/>
    <property type="evidence" value="ECO:0007669"/>
    <property type="project" value="UniProtKB-KW"/>
</dbReference>
<dbReference type="GO" id="GO:0016491">
    <property type="term" value="F:oxidoreductase activity"/>
    <property type="evidence" value="ECO:0007669"/>
    <property type="project" value="UniProtKB-KW"/>
</dbReference>
<dbReference type="Pfam" id="PF16912">
    <property type="entry name" value="Glu_dehyd_C"/>
    <property type="match status" value="1"/>
</dbReference>
<keyword evidence="3" id="KW-0479">Metal-binding</keyword>
<evidence type="ECO:0000259" key="6">
    <source>
        <dbReference type="Pfam" id="PF08240"/>
    </source>
</evidence>
<dbReference type="Gene3D" id="3.90.180.10">
    <property type="entry name" value="Medium-chain alcohol dehydrogenases, catalytic domain"/>
    <property type="match status" value="1"/>
</dbReference>
<evidence type="ECO:0000313" key="8">
    <source>
        <dbReference type="EMBL" id="QUF02104.1"/>
    </source>
</evidence>
<sequence>MADGVRAAWAVPGEPDRCAVVGLDAVERVGEVLVAGRLAGVCATDVEIVRDGFGWLPPGRDGLVLFHESLGEVLSAPDGSGFAPGDLVAGVVRRPDPEPCAACAADAWDFCRNGRYRERGIKELDGYGAQRWSVPPRFAVKLDPALGDAGVLLEPASVVAKAWAQAELLCSRAFVPARTALVVGAGPIGLLAALLGVQRGYDVHVVDRVADGVKPDLVRALGATYHRSVPDREVDVAIECTGVAELAWECARRAAVVVLAGISGEHGPAALDRSVLDAAVLGNRALIGTVNAGPDDYREAAAALAGADLGWLRGLITRRVPLERFTEAFDRADGDVKVVVDLA</sequence>
<dbReference type="InterPro" id="IPR013154">
    <property type="entry name" value="ADH-like_N"/>
</dbReference>
<dbReference type="CDD" id="cd08230">
    <property type="entry name" value="glucose_DH"/>
    <property type="match status" value="1"/>
</dbReference>
<accession>A0AA45R1V4</accession>
<evidence type="ECO:0000313" key="9">
    <source>
        <dbReference type="Proteomes" id="UP000677152"/>
    </source>
</evidence>
<gene>
    <name evidence="8" type="ORF">KCV87_21625</name>
</gene>
<dbReference type="Pfam" id="PF08240">
    <property type="entry name" value="ADH_N"/>
    <property type="match status" value="1"/>
</dbReference>
<comment type="similarity">
    <text evidence="2">Belongs to the zinc-containing alcohol dehydrogenase family.</text>
</comment>
<dbReference type="Proteomes" id="UP000677152">
    <property type="component" value="Chromosome"/>
</dbReference>